<dbReference type="Pfam" id="PF11374">
    <property type="entry name" value="DUF3176"/>
    <property type="match status" value="1"/>
</dbReference>
<feature type="region of interest" description="Disordered" evidence="1">
    <location>
        <begin position="67"/>
        <end position="98"/>
    </location>
</feature>
<name>A0A8H3V4S7_VENIN</name>
<dbReference type="InterPro" id="IPR021514">
    <property type="entry name" value="DUF3176"/>
</dbReference>
<organism evidence="3 4">
    <name type="scientific">Venturia inaequalis</name>
    <name type="common">Apple scab fungus</name>
    <dbReference type="NCBI Taxonomy" id="5025"/>
    <lineage>
        <taxon>Eukaryota</taxon>
        <taxon>Fungi</taxon>
        <taxon>Dikarya</taxon>
        <taxon>Ascomycota</taxon>
        <taxon>Pezizomycotina</taxon>
        <taxon>Dothideomycetes</taxon>
        <taxon>Pleosporomycetidae</taxon>
        <taxon>Venturiales</taxon>
        <taxon>Venturiaceae</taxon>
        <taxon>Venturia</taxon>
    </lineage>
</organism>
<feature type="transmembrane region" description="Helical" evidence="2">
    <location>
        <begin position="206"/>
        <end position="226"/>
    </location>
</feature>
<evidence type="ECO:0000256" key="1">
    <source>
        <dbReference type="SAM" id="MobiDB-lite"/>
    </source>
</evidence>
<reference evidence="3 4" key="1">
    <citation type="submission" date="2018-12" db="EMBL/GenBank/DDBJ databases">
        <title>Venturia inaequalis Genome Resource.</title>
        <authorList>
            <person name="Lichtner F.J."/>
        </authorList>
    </citation>
    <scope>NUCLEOTIDE SEQUENCE [LARGE SCALE GENOMIC DNA]</scope>
    <source>
        <strain evidence="3 4">120213</strain>
    </source>
</reference>
<dbReference type="Proteomes" id="UP000447873">
    <property type="component" value="Unassembled WGS sequence"/>
</dbReference>
<proteinExistence type="predicted"/>
<gene>
    <name evidence="3" type="ORF">EG328_011878</name>
</gene>
<evidence type="ECO:0000256" key="2">
    <source>
        <dbReference type="SAM" id="Phobius"/>
    </source>
</evidence>
<feature type="transmembrane region" description="Helical" evidence="2">
    <location>
        <begin position="675"/>
        <end position="696"/>
    </location>
</feature>
<protein>
    <submittedName>
        <fullName evidence="3">Uncharacterized protein</fullName>
    </submittedName>
</protein>
<evidence type="ECO:0000313" key="4">
    <source>
        <dbReference type="Proteomes" id="UP000447873"/>
    </source>
</evidence>
<dbReference type="EMBL" id="WNWS01000094">
    <property type="protein sequence ID" value="KAE9981081.1"/>
    <property type="molecule type" value="Genomic_DNA"/>
</dbReference>
<evidence type="ECO:0000313" key="3">
    <source>
        <dbReference type="EMBL" id="KAE9981081.1"/>
    </source>
</evidence>
<dbReference type="AlphaFoldDB" id="A0A8H3V4S7"/>
<dbReference type="PANTHER" id="PTHR35394:SF5">
    <property type="entry name" value="DUF3176 DOMAIN-CONTAINING PROTEIN"/>
    <property type="match status" value="1"/>
</dbReference>
<keyword evidence="2" id="KW-0472">Membrane</keyword>
<feature type="transmembrane region" description="Helical" evidence="2">
    <location>
        <begin position="174"/>
        <end position="194"/>
    </location>
</feature>
<keyword evidence="2" id="KW-0812">Transmembrane</keyword>
<dbReference type="PANTHER" id="PTHR35394">
    <property type="entry name" value="DUF3176 DOMAIN-CONTAINING PROTEIN"/>
    <property type="match status" value="1"/>
</dbReference>
<keyword evidence="2" id="KW-1133">Transmembrane helix</keyword>
<accession>A0A8H3V4S7</accession>
<sequence length="815" mass="90535">MFKDILEVLYPLHRAVALKFSSQAPTAVLDSIHTTDLSMNSVFPDRFWSQNPVQQDPQNRSIDETWNTKTSNLERPLPPLPVSTHSRDNSANEDPFSSPLEQFYRQHSSQYQQKLNQSQQSFPTKLSLSNATSVDSFSFEKGQGRAGLKGRRTRLEALVDSFSPYFSDWWLGEILCWVAGTLCIGAIILVLALYDGQPVPSRWPLGITLNAFISVISAVGKFSLAVPVNECIGELKWIWYSKPSASKNSGEPSRRLIDFETFDQASRGPWGAMLLATRLRSRSIASIGATITILTLALDPVFQQIVTYPQRPRANGKSSIARVVVYNPPHYSYLVNGSKYTYAPDALYNAIGGVVVNRLGSDVLPAPVFCPSDDCRWPSFQTLAVCSQCEDVSQYLTFGCLQDPGDWKADYARKANATDYPKSTSCGYFLNATSDAPMLMSGYSVSDVTADGVPGEALAARTLNLHDFDSGVKYWDGSLRFKSKKVPIMDFLTAGIPDGDSPYVNSTPIAMECVLKWCVKTIESTFVNGDLSEKVISTFENNTQTIPDRLEWNASQNRLNRFYHNESLTPSDQDTTFSVSNQTTLEFALALSSVSPASLTTTNLTAPYRLKYQILTGQPTKSILTNFTAMRPPENVTANVEKLAAALTDVMRSNQKSTEPVFGTGSFEVFIHVRYGWLTLPLIIVVATLVFLVATIRKASREQAGIWKTSSLATLMHGLSWDAKTHGDGGSLWRMEDMKNRSNSLSDPWNETIWFTSVPCPKSFIFIQEHGRLISDKSCFEAQALLQCTSMRNERRTRRLHGNLASSSRGNVSNR</sequence>
<comment type="caution">
    <text evidence="3">The sequence shown here is derived from an EMBL/GenBank/DDBJ whole genome shotgun (WGS) entry which is preliminary data.</text>
</comment>